<protein>
    <recommendedName>
        <fullName evidence="1">Dynein heavy chain hydrolytic ATP-binding dynein motor region domain-containing protein</fullName>
    </recommendedName>
</protein>
<dbReference type="Ensembl" id="ENSSORT00005004310.1">
    <property type="protein sequence ID" value="ENSSORP00005004185.1"/>
    <property type="gene ID" value="ENSSORG00005002545.1"/>
</dbReference>
<dbReference type="GO" id="GO:0005524">
    <property type="term" value="F:ATP binding"/>
    <property type="evidence" value="ECO:0007669"/>
    <property type="project" value="InterPro"/>
</dbReference>
<reference evidence="2" key="3">
    <citation type="submission" date="2025-09" db="UniProtKB">
        <authorList>
            <consortium name="Ensembl"/>
        </authorList>
    </citation>
    <scope>IDENTIFICATION</scope>
</reference>
<evidence type="ECO:0000313" key="2">
    <source>
        <dbReference type="Ensembl" id="ENSSORP00005004185.1"/>
    </source>
</evidence>
<dbReference type="GO" id="GO:0051959">
    <property type="term" value="F:dynein light intermediate chain binding"/>
    <property type="evidence" value="ECO:0007669"/>
    <property type="project" value="InterPro"/>
</dbReference>
<reference evidence="2" key="1">
    <citation type="submission" date="2019-06" db="EMBL/GenBank/DDBJ databases">
        <authorList>
            <consortium name="Wellcome Sanger Institute Data Sharing"/>
        </authorList>
    </citation>
    <scope>NUCLEOTIDE SEQUENCE [LARGE SCALE GENOMIC DNA]</scope>
</reference>
<dbReference type="PANTHER" id="PTHR22878:SF66">
    <property type="entry name" value="DYNEIN AXONEMAL HEAVY CHAIN 7"/>
    <property type="match status" value="1"/>
</dbReference>
<dbReference type="PANTHER" id="PTHR22878">
    <property type="entry name" value="DYNEIN HEAVY CHAIN 6, AXONEMAL-LIKE-RELATED"/>
    <property type="match status" value="1"/>
</dbReference>
<dbReference type="Proteomes" id="UP000472271">
    <property type="component" value="Chromosome 22"/>
</dbReference>
<accession>A0A672YHY1</accession>
<dbReference type="FunFam" id="1.20.58.1120:FF:000001">
    <property type="entry name" value="dynein heavy chain 2, axonemal"/>
    <property type="match status" value="1"/>
</dbReference>
<dbReference type="AlphaFoldDB" id="A0A672YHY1"/>
<dbReference type="GO" id="GO:0030286">
    <property type="term" value="C:dynein complex"/>
    <property type="evidence" value="ECO:0007669"/>
    <property type="project" value="InterPro"/>
</dbReference>
<evidence type="ECO:0000259" key="1">
    <source>
        <dbReference type="Pfam" id="PF12774"/>
    </source>
</evidence>
<reference evidence="2" key="2">
    <citation type="submission" date="2025-08" db="UniProtKB">
        <authorList>
            <consortium name="Ensembl"/>
        </authorList>
    </citation>
    <scope>IDENTIFICATION</scope>
</reference>
<dbReference type="InterPro" id="IPR035699">
    <property type="entry name" value="AAA_6"/>
</dbReference>
<dbReference type="GO" id="GO:0007018">
    <property type="term" value="P:microtubule-based movement"/>
    <property type="evidence" value="ECO:0007669"/>
    <property type="project" value="InterPro"/>
</dbReference>
<dbReference type="Gene3D" id="1.20.58.1120">
    <property type="match status" value="1"/>
</dbReference>
<evidence type="ECO:0000313" key="3">
    <source>
        <dbReference type="Proteomes" id="UP000472271"/>
    </source>
</evidence>
<dbReference type="InterPro" id="IPR026983">
    <property type="entry name" value="DHC"/>
</dbReference>
<proteinExistence type="predicted"/>
<name>A0A672YHY1_9TELE</name>
<organism evidence="2 3">
    <name type="scientific">Sphaeramia orbicularis</name>
    <name type="common">orbiculate cardinalfish</name>
    <dbReference type="NCBI Taxonomy" id="375764"/>
    <lineage>
        <taxon>Eukaryota</taxon>
        <taxon>Metazoa</taxon>
        <taxon>Chordata</taxon>
        <taxon>Craniata</taxon>
        <taxon>Vertebrata</taxon>
        <taxon>Euteleostomi</taxon>
        <taxon>Actinopterygii</taxon>
        <taxon>Neopterygii</taxon>
        <taxon>Teleostei</taxon>
        <taxon>Neoteleostei</taxon>
        <taxon>Acanthomorphata</taxon>
        <taxon>Gobiaria</taxon>
        <taxon>Kurtiformes</taxon>
        <taxon>Apogonoidei</taxon>
        <taxon>Apogonidae</taxon>
        <taxon>Apogoninae</taxon>
        <taxon>Sphaeramia</taxon>
    </lineage>
</organism>
<dbReference type="Pfam" id="PF12774">
    <property type="entry name" value="AAA_6"/>
    <property type="match status" value="1"/>
</dbReference>
<feature type="domain" description="Dynein heavy chain hydrolytic ATP-binding dynein motor region" evidence="1">
    <location>
        <begin position="99"/>
        <end position="121"/>
    </location>
</feature>
<keyword evidence="3" id="KW-1185">Reference proteome</keyword>
<sequence>MNSRSAVSPSYWNICCGPVWCLGSGIRNIVALVRGNLSKQNRVTLGALVVLDVHARDVLSTLVHKGIEDENDFEWLSQLRYYWMENQLHTKMINAGLPYGYEYLGNTPRLVITPLTDRCYR</sequence>
<dbReference type="InParanoid" id="A0A672YHY1"/>
<dbReference type="GO" id="GO:0045505">
    <property type="term" value="F:dynein intermediate chain binding"/>
    <property type="evidence" value="ECO:0007669"/>
    <property type="project" value="InterPro"/>
</dbReference>